<feature type="compositionally biased region" description="Basic and acidic residues" evidence="1">
    <location>
        <begin position="40"/>
        <end position="51"/>
    </location>
</feature>
<sequence>MLGLFATLGPFAAVITVSPSPATTYSALRPSNLNHVDQLLDGRGAEKDHQPKQNQHSRAGLATQGTRTAAPVTKNPSQAGLGWKNDYSAPIRPTNALCPR</sequence>
<dbReference type="EMBL" id="QXGC01003318">
    <property type="protein sequence ID" value="KAE9176647.1"/>
    <property type="molecule type" value="Genomic_DNA"/>
</dbReference>
<keyword evidence="2" id="KW-0732">Signal</keyword>
<evidence type="ECO:0000256" key="1">
    <source>
        <dbReference type="SAM" id="MobiDB-lite"/>
    </source>
</evidence>
<accession>A0A6G0MPM3</accession>
<dbReference type="AlphaFoldDB" id="A0A6G0MPM3"/>
<protein>
    <recommendedName>
        <fullName evidence="5">RxLR effector protein</fullName>
    </recommendedName>
</protein>
<comment type="caution">
    <text evidence="3">The sequence shown here is derived from an EMBL/GenBank/DDBJ whole genome shotgun (WGS) entry which is preliminary data.</text>
</comment>
<proteinExistence type="predicted"/>
<feature type="signal peptide" evidence="2">
    <location>
        <begin position="1"/>
        <end position="16"/>
    </location>
</feature>
<evidence type="ECO:0008006" key="5">
    <source>
        <dbReference type="Google" id="ProtNLM"/>
    </source>
</evidence>
<feature type="chain" id="PRO_5026349004" description="RxLR effector protein" evidence="2">
    <location>
        <begin position="17"/>
        <end position="100"/>
    </location>
</feature>
<reference evidence="3 4" key="1">
    <citation type="submission" date="2018-09" db="EMBL/GenBank/DDBJ databases">
        <title>Genomic investigation of the strawberry pathogen Phytophthora fragariae indicates pathogenicity is determined by transcriptional variation in three key races.</title>
        <authorList>
            <person name="Adams T.M."/>
            <person name="Armitage A.D."/>
            <person name="Sobczyk M.K."/>
            <person name="Bates H.J."/>
            <person name="Dunwell J.M."/>
            <person name="Nellist C.F."/>
            <person name="Harrison R.J."/>
        </authorList>
    </citation>
    <scope>NUCLEOTIDE SEQUENCE [LARGE SCALE GENOMIC DNA]</scope>
    <source>
        <strain evidence="3 4">BC-23</strain>
    </source>
</reference>
<name>A0A6G0MPM3_9STRA</name>
<organism evidence="3 4">
    <name type="scientific">Phytophthora fragariae</name>
    <dbReference type="NCBI Taxonomy" id="53985"/>
    <lineage>
        <taxon>Eukaryota</taxon>
        <taxon>Sar</taxon>
        <taxon>Stramenopiles</taxon>
        <taxon>Oomycota</taxon>
        <taxon>Peronosporomycetes</taxon>
        <taxon>Peronosporales</taxon>
        <taxon>Peronosporaceae</taxon>
        <taxon>Phytophthora</taxon>
    </lineage>
</organism>
<evidence type="ECO:0000256" key="2">
    <source>
        <dbReference type="SAM" id="SignalP"/>
    </source>
</evidence>
<feature type="region of interest" description="Disordered" evidence="1">
    <location>
        <begin position="40"/>
        <end position="100"/>
    </location>
</feature>
<evidence type="ECO:0000313" key="4">
    <source>
        <dbReference type="Proteomes" id="UP000476176"/>
    </source>
</evidence>
<evidence type="ECO:0000313" key="3">
    <source>
        <dbReference type="EMBL" id="KAE9176647.1"/>
    </source>
</evidence>
<gene>
    <name evidence="3" type="ORF">PF004_g26007</name>
</gene>
<dbReference type="Proteomes" id="UP000476176">
    <property type="component" value="Unassembled WGS sequence"/>
</dbReference>
<feature type="compositionally biased region" description="Polar residues" evidence="1">
    <location>
        <begin position="52"/>
        <end position="67"/>
    </location>
</feature>